<gene>
    <name evidence="1" type="ORF">RM532_15175</name>
</gene>
<evidence type="ECO:0000313" key="1">
    <source>
        <dbReference type="EMBL" id="MDT0636293.1"/>
    </source>
</evidence>
<sequence length="79" mass="8313">LAFALALDAISNPGPADFQRAGGSSLCSLLPIDLSELLRPPLVSGLLQIIAADLRSGLPDPHLAPNEPPLMPYARDEIE</sequence>
<dbReference type="EMBL" id="JAVRIB010000024">
    <property type="protein sequence ID" value="MDT0636293.1"/>
    <property type="molecule type" value="Genomic_DNA"/>
</dbReference>
<protein>
    <submittedName>
        <fullName evidence="1">Lipase</fullName>
    </submittedName>
</protein>
<proteinExistence type="predicted"/>
<reference evidence="1 2" key="1">
    <citation type="submission" date="2023-09" db="EMBL/GenBank/DDBJ databases">
        <authorList>
            <person name="Rey-Velasco X."/>
        </authorList>
    </citation>
    <scope>NUCLEOTIDE SEQUENCE [LARGE SCALE GENOMIC DNA]</scope>
    <source>
        <strain evidence="1 2">W335</strain>
    </source>
</reference>
<feature type="non-terminal residue" evidence="1">
    <location>
        <position position="1"/>
    </location>
</feature>
<keyword evidence="2" id="KW-1185">Reference proteome</keyword>
<organism evidence="1 2">
    <name type="scientific">Spectribacter hydrogenoxidans</name>
    <dbReference type="NCBI Taxonomy" id="3075608"/>
    <lineage>
        <taxon>Bacteria</taxon>
        <taxon>Pseudomonadati</taxon>
        <taxon>Pseudomonadota</taxon>
        <taxon>Gammaproteobacteria</taxon>
        <taxon>Salinisphaerales</taxon>
        <taxon>Salinisphaeraceae</taxon>
        <taxon>Spectribacter</taxon>
    </lineage>
</organism>
<dbReference type="Proteomes" id="UP001251857">
    <property type="component" value="Unassembled WGS sequence"/>
</dbReference>
<comment type="caution">
    <text evidence="1">The sequence shown here is derived from an EMBL/GenBank/DDBJ whole genome shotgun (WGS) entry which is preliminary data.</text>
</comment>
<name>A0ABU3C418_9GAMM</name>
<evidence type="ECO:0000313" key="2">
    <source>
        <dbReference type="Proteomes" id="UP001251857"/>
    </source>
</evidence>
<accession>A0ABU3C418</accession>